<organism evidence="3 4">
    <name type="scientific">Plectus sambesii</name>
    <dbReference type="NCBI Taxonomy" id="2011161"/>
    <lineage>
        <taxon>Eukaryota</taxon>
        <taxon>Metazoa</taxon>
        <taxon>Ecdysozoa</taxon>
        <taxon>Nematoda</taxon>
        <taxon>Chromadorea</taxon>
        <taxon>Plectida</taxon>
        <taxon>Plectina</taxon>
        <taxon>Plectoidea</taxon>
        <taxon>Plectidae</taxon>
        <taxon>Plectus</taxon>
    </lineage>
</organism>
<evidence type="ECO:0000313" key="3">
    <source>
        <dbReference type="Proteomes" id="UP000887566"/>
    </source>
</evidence>
<evidence type="ECO:0000256" key="1">
    <source>
        <dbReference type="SAM" id="MobiDB-lite"/>
    </source>
</evidence>
<keyword evidence="2" id="KW-0812">Transmembrane</keyword>
<dbReference type="Proteomes" id="UP000887566">
    <property type="component" value="Unplaced"/>
</dbReference>
<sequence length="262" mass="29185">MTMSDTWNKVKTLLGFSEECQNSGIKSLRGECKCPKYFEGRLCENTICVNNGTRVPSALNPEVFTSCRCSYPEYITGKHCEIINCANGGMDSGLGGCKCLDNWYHGQFCEYYSAPWGAILGAPIVFVILVVFCCVICRMDLCPRKRTRRRRRPLSSTDATSTVHEIIPALDAPQAAAFRHHELRLDALPVFNPSVIDSDVKPNEPPPSYDEVIGQGERFPTSNSTPNRPERLPPTYSPPSDCQPSHSTNRQQPPRLPPAEFV</sequence>
<dbReference type="Gene3D" id="2.10.25.10">
    <property type="entry name" value="Laminin"/>
    <property type="match status" value="1"/>
</dbReference>
<reference evidence="4" key="1">
    <citation type="submission" date="2022-11" db="UniProtKB">
        <authorList>
            <consortium name="WormBaseParasite"/>
        </authorList>
    </citation>
    <scope>IDENTIFICATION</scope>
</reference>
<accession>A0A914WSL6</accession>
<feature type="transmembrane region" description="Helical" evidence="2">
    <location>
        <begin position="116"/>
        <end position="141"/>
    </location>
</feature>
<dbReference type="AlphaFoldDB" id="A0A914WSL6"/>
<evidence type="ECO:0000256" key="2">
    <source>
        <dbReference type="SAM" id="Phobius"/>
    </source>
</evidence>
<keyword evidence="2" id="KW-1133">Transmembrane helix</keyword>
<feature type="region of interest" description="Disordered" evidence="1">
    <location>
        <begin position="197"/>
        <end position="262"/>
    </location>
</feature>
<keyword evidence="2" id="KW-0472">Membrane</keyword>
<keyword evidence="3" id="KW-1185">Reference proteome</keyword>
<evidence type="ECO:0000313" key="4">
    <source>
        <dbReference type="WBParaSite" id="PSAMB.scaffold510size48681.g6453.t1"/>
    </source>
</evidence>
<protein>
    <submittedName>
        <fullName evidence="4">EGF-like domain-containing protein</fullName>
    </submittedName>
</protein>
<name>A0A914WSL6_9BILA</name>
<dbReference type="WBParaSite" id="PSAMB.scaffold510size48681.g6453.t1">
    <property type="protein sequence ID" value="PSAMB.scaffold510size48681.g6453.t1"/>
    <property type="gene ID" value="PSAMB.scaffold510size48681.g6453"/>
</dbReference>
<proteinExistence type="predicted"/>
<feature type="compositionally biased region" description="Polar residues" evidence="1">
    <location>
        <begin position="238"/>
        <end position="252"/>
    </location>
</feature>